<feature type="domain" description="DUF1254" evidence="3">
    <location>
        <begin position="110"/>
        <end position="231"/>
    </location>
</feature>
<dbReference type="AlphaFoldDB" id="A0A0P1EZW2"/>
<evidence type="ECO:0000259" key="2">
    <source>
        <dbReference type="Pfam" id="PF06742"/>
    </source>
</evidence>
<dbReference type="Proteomes" id="UP000050783">
    <property type="component" value="Unassembled WGS sequence"/>
</dbReference>
<gene>
    <name evidence="4" type="ORF">RUA4292_00643</name>
</gene>
<accession>A0A0P1EZW2</accession>
<dbReference type="EMBL" id="CYPU01000011">
    <property type="protein sequence ID" value="CUH46477.1"/>
    <property type="molecule type" value="Genomic_DNA"/>
</dbReference>
<feature type="domain" description="DUF1214" evidence="2">
    <location>
        <begin position="385"/>
        <end position="489"/>
    </location>
</feature>
<dbReference type="SUPFAM" id="SSF160935">
    <property type="entry name" value="VPA0735-like"/>
    <property type="match status" value="1"/>
</dbReference>
<dbReference type="Gene3D" id="1.10.3360.10">
    <property type="entry name" value="VPA0735-like domain"/>
    <property type="match status" value="1"/>
</dbReference>
<keyword evidence="1" id="KW-0732">Signal</keyword>
<organism evidence="4 5">
    <name type="scientific">Ruegeria atlantica</name>
    <dbReference type="NCBI Taxonomy" id="81569"/>
    <lineage>
        <taxon>Bacteria</taxon>
        <taxon>Pseudomonadati</taxon>
        <taxon>Pseudomonadota</taxon>
        <taxon>Alphaproteobacteria</taxon>
        <taxon>Rhodobacterales</taxon>
        <taxon>Roseobacteraceae</taxon>
        <taxon>Ruegeria</taxon>
    </lineage>
</organism>
<evidence type="ECO:0000313" key="4">
    <source>
        <dbReference type="EMBL" id="CUH46477.1"/>
    </source>
</evidence>
<dbReference type="Gene3D" id="2.60.120.600">
    <property type="entry name" value="Domain of unknown function DUF1214, C-terminal domain"/>
    <property type="match status" value="1"/>
</dbReference>
<dbReference type="Pfam" id="PF06742">
    <property type="entry name" value="DUF1214"/>
    <property type="match status" value="1"/>
</dbReference>
<dbReference type="Pfam" id="PF06863">
    <property type="entry name" value="DUF1254"/>
    <property type="match status" value="1"/>
</dbReference>
<dbReference type="PANTHER" id="PTHR36509">
    <property type="entry name" value="BLL3101 PROTEIN"/>
    <property type="match status" value="1"/>
</dbReference>
<name>A0A0P1EZW2_9RHOB</name>
<reference evidence="4 5" key="1">
    <citation type="submission" date="2015-09" db="EMBL/GenBank/DDBJ databases">
        <authorList>
            <consortium name="Swine Surveillance"/>
        </authorList>
    </citation>
    <scope>NUCLEOTIDE SEQUENCE [LARGE SCALE GENOMIC DNA]</scope>
    <source>
        <strain evidence="4 5">CECT 4292</strain>
    </source>
</reference>
<evidence type="ECO:0000313" key="5">
    <source>
        <dbReference type="Proteomes" id="UP000050783"/>
    </source>
</evidence>
<dbReference type="Gene3D" id="2.60.40.1610">
    <property type="entry name" value="Domain of unknown function DUF1254"/>
    <property type="match status" value="1"/>
</dbReference>
<evidence type="ECO:0000259" key="3">
    <source>
        <dbReference type="Pfam" id="PF06863"/>
    </source>
</evidence>
<proteinExistence type="predicted"/>
<dbReference type="PANTHER" id="PTHR36509:SF3">
    <property type="entry name" value="SIGNAL PEPTIDE PROTEIN"/>
    <property type="match status" value="1"/>
</dbReference>
<dbReference type="InterPro" id="IPR037049">
    <property type="entry name" value="DUF1214_C_sf"/>
</dbReference>
<dbReference type="GeneID" id="55491935"/>
<dbReference type="RefSeq" id="WP_058276266.1">
    <property type="nucleotide sequence ID" value="NZ_CYPU01000011.1"/>
</dbReference>
<sequence length="506" mass="54998">MKPGKHVSAILSAGLLALSGVSALADAPQMKMTTDLPASITTPDSVDSSLGTLTYRDGVPDGASVETLYEYLDRSRAVEVMLNAMPTMSAYALREGQRAAGCAAAHQICIVDTLLDSKGLFLTGNTSTMYSFGFLDLERDGPTVVDIPPGMLGVLDDMAFQYITDLGAAGPDKGKGGKYLVLPPGYDGDVPDGYFVFQSKTYGVWNFMRGYLTDGVAAASKNIRDNLKVYPLSQADTPPEMEFVNITGKEMNTIVATDVSFYAGLNDVIQQEPEGFLGVERTGQLAAIGIEKGKDFAPDDRMQAILEDAAKIGDGIARAYTYFPRDPGVQVFGADSAWVLAYPDRNTFFMRGEGRNLDGRTTYHYGYIVVSPAMAIRAAGKGSDYTMAMLDSEKRPLDGAKTYKLTMPADVPVKDFWAVTMYDTQTRSQLQTDQQFPTLDSYTEGMQKNADGSIDVYFGPTPPEGKESNWLQSVPGKGWFIALRMYGPLEPWLDGSWQPGEIELVE</sequence>
<feature type="chain" id="PRO_5006062109" description="DUF1254 domain-containing protein" evidence="1">
    <location>
        <begin position="26"/>
        <end position="506"/>
    </location>
</feature>
<dbReference type="InterPro" id="IPR010621">
    <property type="entry name" value="DUF1214"/>
</dbReference>
<protein>
    <recommendedName>
        <fullName evidence="6">DUF1254 domain-containing protein</fullName>
    </recommendedName>
</protein>
<evidence type="ECO:0008006" key="6">
    <source>
        <dbReference type="Google" id="ProtNLM"/>
    </source>
</evidence>
<dbReference type="OrthoDB" id="272779at2"/>
<dbReference type="InterPro" id="IPR037050">
    <property type="entry name" value="DUF1254_sf"/>
</dbReference>
<feature type="signal peptide" evidence="1">
    <location>
        <begin position="1"/>
        <end position="25"/>
    </location>
</feature>
<evidence type="ECO:0000256" key="1">
    <source>
        <dbReference type="SAM" id="SignalP"/>
    </source>
</evidence>
<dbReference type="InterPro" id="IPR010679">
    <property type="entry name" value="DUF1254"/>
</dbReference>